<dbReference type="RefSeq" id="WP_169663848.1">
    <property type="nucleotide sequence ID" value="NZ_CP076133.1"/>
</dbReference>
<dbReference type="CDD" id="cd07812">
    <property type="entry name" value="SRPBCC"/>
    <property type="match status" value="1"/>
</dbReference>
<gene>
    <name evidence="1" type="ORF">KMW28_26180</name>
</gene>
<reference evidence="1 2" key="1">
    <citation type="submission" date="2021-05" db="EMBL/GenBank/DDBJ databases">
        <title>Comparative genomic studies on the polysaccharide-degrading batcterial strains of the Flammeovirga genus.</title>
        <authorList>
            <person name="Zewei F."/>
            <person name="Zheng Z."/>
            <person name="Yu L."/>
            <person name="Ruyue G."/>
            <person name="Yanhong M."/>
            <person name="Yuanyuan C."/>
            <person name="Jingyan G."/>
            <person name="Wenjun H."/>
        </authorList>
    </citation>
    <scope>NUCLEOTIDE SEQUENCE [LARGE SCALE GENOMIC DNA]</scope>
    <source>
        <strain evidence="1 2">NBRC:100898</strain>
    </source>
</reference>
<sequence>MKSFLFLPDISGFTEFIQSTEAEHSQHVIQELLTILIQSNILDLELAEVEGDALFFYKEEVPTLEKIMAQVEHMYTAFYSHLELLKNNRICPCNACLTAPNLELKIIVHCGDIQFINLQGKRKPFGTEVIQLHRLLKNSVDSNNYVLFTSNIQEDVGLADNYKSKLFQFESGSDIHDGEELKYVYSTINKEELQLKPYSFAHKVQPKGSPTFTIDLEFDVPKLKVMEYVTNYKYRHEWSIGVDAYEFNENEVTREGSEHVCIINGKHLNFVTITKDAPAGINVYGESTEAVGPVKAVQNFYLFKTINDNRTKVTIEVYITPKNFFNSIFIALVLKRVFKKTTLKNFLNLKRILEQS</sequence>
<organism evidence="1 2">
    <name type="scientific">Flammeovirga yaeyamensis</name>
    <dbReference type="NCBI Taxonomy" id="367791"/>
    <lineage>
        <taxon>Bacteria</taxon>
        <taxon>Pseudomonadati</taxon>
        <taxon>Bacteroidota</taxon>
        <taxon>Cytophagia</taxon>
        <taxon>Cytophagales</taxon>
        <taxon>Flammeovirgaceae</taxon>
        <taxon>Flammeovirga</taxon>
    </lineage>
</organism>
<protein>
    <submittedName>
        <fullName evidence="1">DUF2652 domain-containing protein</fullName>
    </submittedName>
</protein>
<proteinExistence type="predicted"/>
<keyword evidence="2" id="KW-1185">Reference proteome</keyword>
<accession>A0AAX1NBR5</accession>
<dbReference type="AlphaFoldDB" id="A0AAX1NBR5"/>
<dbReference type="KEGG" id="fya:KMW28_26180"/>
<evidence type="ECO:0000313" key="1">
    <source>
        <dbReference type="EMBL" id="QWG04386.1"/>
    </source>
</evidence>
<dbReference type="EMBL" id="CP076133">
    <property type="protein sequence ID" value="QWG04386.1"/>
    <property type="molecule type" value="Genomic_DNA"/>
</dbReference>
<evidence type="ECO:0000313" key="2">
    <source>
        <dbReference type="Proteomes" id="UP000678679"/>
    </source>
</evidence>
<dbReference type="Pfam" id="PF10851">
    <property type="entry name" value="DUF2652"/>
    <property type="match status" value="1"/>
</dbReference>
<dbReference type="Proteomes" id="UP000678679">
    <property type="component" value="Chromosome 2"/>
</dbReference>
<dbReference type="InterPro" id="IPR020503">
    <property type="entry name" value="Uncharacterised_Rv2561"/>
</dbReference>
<name>A0AAX1NBR5_9BACT</name>
<dbReference type="SUPFAM" id="SSF55961">
    <property type="entry name" value="Bet v1-like"/>
    <property type="match status" value="1"/>
</dbReference>